<proteinExistence type="predicted"/>
<gene>
    <name evidence="2" type="ORF">NCTC11297_01943</name>
</gene>
<evidence type="ECO:0000259" key="1">
    <source>
        <dbReference type="Pfam" id="PF03235"/>
    </source>
</evidence>
<reference evidence="2 3" key="1">
    <citation type="submission" date="2018-06" db="EMBL/GenBank/DDBJ databases">
        <authorList>
            <consortium name="Pathogen Informatics"/>
            <person name="Doyle S."/>
        </authorList>
    </citation>
    <scope>NUCLEOTIDE SEQUENCE [LARGE SCALE GENOMIC DNA]</scope>
    <source>
        <strain evidence="3">NCTC 11297</strain>
    </source>
</reference>
<evidence type="ECO:0000313" key="3">
    <source>
        <dbReference type="Proteomes" id="UP000255098"/>
    </source>
</evidence>
<accession>A0A379AU04</accession>
<name>A0A379AU04_AVIAV</name>
<sequence length="418" mass="49445">MSNKENRVYYGEYSLKHWVDLILSKNIVLPPYQRRFVWDLNKMANFIKSLNEGYFIPPVVIGSFCTEDGEKQNIILDGQQRLTSILLLYLGLFPNKDNTSKMDDNSYSDDLEYKENDENMLDWRFDSLTKLGNSKKTIKNEIKKNHKEKYEELFSTLKSKLKPKEFEELESIVNELEEDKSDIPFFDKNYLGFSFIVPDNSTKESQQKYYSAIFREINIGGQALLPQESRESFYYIDKKIEGVFNPKFLNGYKIRLNNGQNPKIDFIRYLSMINQYVEEDKFDDIAKGYRNKLENYYMDFIYKILNAENNDGFINNIKKGLGILENIVKLVWSKNRKFDSIIELDLYLFGLVYYCVMNHKTLNSEEHIYDEINKKVDDKYDEIKKDEKHTKAPNQLGHLRNRIKESINILGEFFNAPA</sequence>
<keyword evidence="3" id="KW-1185">Reference proteome</keyword>
<dbReference type="PANTHER" id="PTHR39639">
    <property type="entry name" value="CHROMOSOME 16, WHOLE GENOME SHOTGUN SEQUENCE"/>
    <property type="match status" value="1"/>
</dbReference>
<dbReference type="RefSeq" id="WP_115249994.1">
    <property type="nucleotide sequence ID" value="NZ_UGSP01000001.1"/>
</dbReference>
<protein>
    <submittedName>
        <fullName evidence="2">Uncharacterized conserved protein</fullName>
    </submittedName>
</protein>
<dbReference type="Pfam" id="PF03235">
    <property type="entry name" value="GmrSD_N"/>
    <property type="match status" value="1"/>
</dbReference>
<feature type="domain" description="GmrSD restriction endonucleases N-terminal" evidence="1">
    <location>
        <begin position="24"/>
        <end position="234"/>
    </location>
</feature>
<dbReference type="GeneID" id="300134129"/>
<dbReference type="InterPro" id="IPR004919">
    <property type="entry name" value="GmrSD_N"/>
</dbReference>
<dbReference type="Proteomes" id="UP000255098">
    <property type="component" value="Unassembled WGS sequence"/>
</dbReference>
<dbReference type="EMBL" id="UGSP01000001">
    <property type="protein sequence ID" value="SUB24875.1"/>
    <property type="molecule type" value="Genomic_DNA"/>
</dbReference>
<evidence type="ECO:0000313" key="2">
    <source>
        <dbReference type="EMBL" id="SUB24875.1"/>
    </source>
</evidence>
<organism evidence="2 3">
    <name type="scientific">Avibacterium avium</name>
    <name type="common">Pasteurella avium</name>
    <dbReference type="NCBI Taxonomy" id="751"/>
    <lineage>
        <taxon>Bacteria</taxon>
        <taxon>Pseudomonadati</taxon>
        <taxon>Pseudomonadota</taxon>
        <taxon>Gammaproteobacteria</taxon>
        <taxon>Pasteurellales</taxon>
        <taxon>Pasteurellaceae</taxon>
        <taxon>Avibacterium</taxon>
    </lineage>
</organism>
<dbReference type="PANTHER" id="PTHR39639:SF1">
    <property type="entry name" value="DUF262 DOMAIN-CONTAINING PROTEIN"/>
    <property type="match status" value="1"/>
</dbReference>
<dbReference type="AlphaFoldDB" id="A0A379AU04"/>